<keyword evidence="6" id="KW-0255">Endonuclease</keyword>
<evidence type="ECO:0000256" key="1">
    <source>
        <dbReference type="ARBA" id="ARBA00012493"/>
    </source>
</evidence>
<dbReference type="PROSITE" id="PS50994">
    <property type="entry name" value="INTEGRASE"/>
    <property type="match status" value="1"/>
</dbReference>
<dbReference type="GO" id="GO:0003964">
    <property type="term" value="F:RNA-directed DNA polymerase activity"/>
    <property type="evidence" value="ECO:0007669"/>
    <property type="project" value="UniProtKB-KW"/>
</dbReference>
<reference evidence="13 14" key="1">
    <citation type="journal article" date="2014" name="Nat. Genet.">
        <title>Genome and transcriptome of the porcine whipworm Trichuris suis.</title>
        <authorList>
            <person name="Jex A.R."/>
            <person name="Nejsum P."/>
            <person name="Schwarz E.M."/>
            <person name="Hu L."/>
            <person name="Young N.D."/>
            <person name="Hall R.S."/>
            <person name="Korhonen P.K."/>
            <person name="Liao S."/>
            <person name="Thamsborg S."/>
            <person name="Xia J."/>
            <person name="Xu P."/>
            <person name="Wang S."/>
            <person name="Scheerlinck J.P."/>
            <person name="Hofmann A."/>
            <person name="Sternberg P.W."/>
            <person name="Wang J."/>
            <person name="Gasser R.B."/>
        </authorList>
    </citation>
    <scope>NUCLEOTIDE SEQUENCE [LARGE SCALE GENOMIC DNA]</scope>
    <source>
        <strain evidence="13">DCEP-RM93M</strain>
    </source>
</reference>
<dbReference type="InterPro" id="IPR041577">
    <property type="entry name" value="RT_RNaseH_2"/>
</dbReference>
<dbReference type="PROSITE" id="PS50878">
    <property type="entry name" value="RT_POL"/>
    <property type="match status" value="1"/>
</dbReference>
<dbReference type="Pfam" id="PF17919">
    <property type="entry name" value="RT_RNaseH_2"/>
    <property type="match status" value="1"/>
</dbReference>
<dbReference type="GO" id="GO:0006508">
    <property type="term" value="P:proteolysis"/>
    <property type="evidence" value="ECO:0007669"/>
    <property type="project" value="UniProtKB-KW"/>
</dbReference>
<dbReference type="CDD" id="cd01647">
    <property type="entry name" value="RT_LTR"/>
    <property type="match status" value="1"/>
</dbReference>
<keyword evidence="3" id="KW-0808">Transferase</keyword>
<dbReference type="InterPro" id="IPR041588">
    <property type="entry name" value="Integrase_H2C2"/>
</dbReference>
<evidence type="ECO:0000256" key="5">
    <source>
        <dbReference type="ARBA" id="ARBA00022722"/>
    </source>
</evidence>
<dbReference type="GO" id="GO:0004519">
    <property type="term" value="F:endonuclease activity"/>
    <property type="evidence" value="ECO:0007669"/>
    <property type="project" value="UniProtKB-KW"/>
</dbReference>
<evidence type="ECO:0000256" key="3">
    <source>
        <dbReference type="ARBA" id="ARBA00022679"/>
    </source>
</evidence>
<dbReference type="AlphaFoldDB" id="A0A085LN63"/>
<feature type="region of interest" description="Disordered" evidence="10">
    <location>
        <begin position="1195"/>
        <end position="1248"/>
    </location>
</feature>
<dbReference type="GO" id="GO:0015074">
    <property type="term" value="P:DNA integration"/>
    <property type="evidence" value="ECO:0007669"/>
    <property type="project" value="InterPro"/>
</dbReference>
<organism evidence="13 14">
    <name type="scientific">Trichuris suis</name>
    <name type="common">pig whipworm</name>
    <dbReference type="NCBI Taxonomy" id="68888"/>
    <lineage>
        <taxon>Eukaryota</taxon>
        <taxon>Metazoa</taxon>
        <taxon>Ecdysozoa</taxon>
        <taxon>Nematoda</taxon>
        <taxon>Enoplea</taxon>
        <taxon>Dorylaimia</taxon>
        <taxon>Trichinellida</taxon>
        <taxon>Trichuridae</taxon>
        <taxon>Trichuris</taxon>
    </lineage>
</organism>
<keyword evidence="2" id="KW-0645">Protease</keyword>
<dbReference type="FunFam" id="3.30.70.270:FF:000020">
    <property type="entry name" value="Transposon Tf2-6 polyprotein-like Protein"/>
    <property type="match status" value="1"/>
</dbReference>
<dbReference type="EC" id="2.7.7.49" evidence="1"/>
<dbReference type="Pfam" id="PF00665">
    <property type="entry name" value="rve"/>
    <property type="match status" value="1"/>
</dbReference>
<evidence type="ECO:0000313" key="13">
    <source>
        <dbReference type="EMBL" id="KFD46409.1"/>
    </source>
</evidence>
<dbReference type="PANTHER" id="PTHR37984">
    <property type="entry name" value="PROTEIN CBG26694"/>
    <property type="match status" value="1"/>
</dbReference>
<dbReference type="GO" id="GO:0003676">
    <property type="term" value="F:nucleic acid binding"/>
    <property type="evidence" value="ECO:0007669"/>
    <property type="project" value="InterPro"/>
</dbReference>
<dbReference type="CDD" id="cd09274">
    <property type="entry name" value="RNase_HI_RT_Ty3"/>
    <property type="match status" value="1"/>
</dbReference>
<evidence type="ECO:0000259" key="11">
    <source>
        <dbReference type="PROSITE" id="PS50878"/>
    </source>
</evidence>
<accession>A0A085LN63</accession>
<dbReference type="InterPro" id="IPR055469">
    <property type="entry name" value="DUF7041"/>
</dbReference>
<evidence type="ECO:0000256" key="7">
    <source>
        <dbReference type="ARBA" id="ARBA00022801"/>
    </source>
</evidence>
<dbReference type="Gene3D" id="3.30.420.10">
    <property type="entry name" value="Ribonuclease H-like superfamily/Ribonuclease H"/>
    <property type="match status" value="1"/>
</dbReference>
<sequence length="1248" mass="140944">MSSTNTTTMGSENAVSLKLPVFWTSQPQVWFEQAEAQFHIRQITADTTMYYYVVSALDQDTAGRIIDFLRQPPATDKYKAVKTLLTTLFAPNETERAARLLHMDGLGDRTPSQLMSEMLALLDGHEPCFLSRQIFLEQIPVDIRLLLTDISLKDPRQLAIHADALWQAKQQDLATINPVRTQRRNISPSQRSLKVNNTKWCFYHQKWGPKARNCRPPCEKVHLLYARDRNSGRRFLIDTGAELSVVPPTGMQTRTAVSTRPLAAANNSTIKTYGTCTLPLHFLPHHHFKWTFTVADVSQPLLGADFLRANSILVDVENQRLVDTKSFTSINLRRAHAVHAPHLGSIASHTSCYAKPLAKFPAITTPQFATGNLKHGVAHYIQTLGPPVHARTRRLPPDKLQIAKNEFRKMEEMGIVRRSNSPWSSPLHMVPKASGGWRPCGDYRRLNKATTPDRYPVPHIQDFSANLHGTKLFSKIDLVRGYHQIPVHSEDIAKTAVTTPFGLFEFLRMPFGLKNAAQAFQRLMDTVCCGLDFAFVYLDDILIASRDHREHLDHLRMLFQRLQDHGLIINPAKCKFGLASIDFLGHRIDPHGAVPLPDKVDAIRKFAKPTTVRGLQEFLGMANFYHRFVPSAAKIMQPLYKALVDNPKELVWNETTAAAFANTKEALAKATMLVHPQPNARTAVIVDASDAAVGAVLEQFVNNTWQPLAFFSRQLRAAERKYSAFDRELLALYLAVRHFRYFVEGRHFIAFTDHKPLTFAFAKASDPWSARQQRHLAYISEFTTNVQHVSGKCNQVADALSRTTINTIHTLHHDVDYSAIATAQRSDDETQGCRSASSSLSLEDVRFGPNKTTILCDISTGQPRPIIPTSWRRRIFDAIHGLSHPSIRTTQKLMATKFVWHGMRKQIASWAKCCIPCQTPAPQRHTKAPLQRFELPDRRFDHIHVDIVAALPPCRGNRYLFTIVDRFTRWPEAIPLPDTSATSCARAIIGHWIARFGIPNRMSSDRGSQFTSTLWSGMAQLLGIKRHRATAYHPQANGLVERFHRHLKSALRTRLTGPDWMDQLPWVLIGIRTAPKQDLATSSAQLVYGAPLTVPGDFIPYRRKGEEPANLLHRLREKVRALTPVPSSFHGNTRPHVPIDLKDSPYVFLRRDTHHNALQKPYEGPFRVLQHGSTTFIIDIDGRQDTVSVDRLKPAHLDIDQPIRTAHRRGPGRPPKPRTPHSPAPATDIQPTRFYTRSGRLVKKPSGT</sequence>
<evidence type="ECO:0000256" key="4">
    <source>
        <dbReference type="ARBA" id="ARBA00022695"/>
    </source>
</evidence>
<evidence type="ECO:0000256" key="6">
    <source>
        <dbReference type="ARBA" id="ARBA00022759"/>
    </source>
</evidence>
<dbReference type="InterPro" id="IPR012337">
    <property type="entry name" value="RNaseH-like_sf"/>
</dbReference>
<name>A0A085LN63_9BILA</name>
<keyword evidence="9" id="KW-0511">Multifunctional enzyme</keyword>
<feature type="domain" description="Reverse transcriptase" evidence="11">
    <location>
        <begin position="411"/>
        <end position="588"/>
    </location>
</feature>
<feature type="compositionally biased region" description="Basic residues" evidence="10">
    <location>
        <begin position="1205"/>
        <end position="1219"/>
    </location>
</feature>
<dbReference type="SUPFAM" id="SSF56672">
    <property type="entry name" value="DNA/RNA polymerases"/>
    <property type="match status" value="1"/>
</dbReference>
<dbReference type="EMBL" id="KL363373">
    <property type="protein sequence ID" value="KFD46409.1"/>
    <property type="molecule type" value="Genomic_DNA"/>
</dbReference>
<dbReference type="InterPro" id="IPR021109">
    <property type="entry name" value="Peptidase_aspartic_dom_sf"/>
</dbReference>
<dbReference type="Proteomes" id="UP000030764">
    <property type="component" value="Unassembled WGS sequence"/>
</dbReference>
<dbReference type="PANTHER" id="PTHR37984:SF5">
    <property type="entry name" value="PROTEIN NYNRIN-LIKE"/>
    <property type="match status" value="1"/>
</dbReference>
<dbReference type="InterPro" id="IPR043502">
    <property type="entry name" value="DNA/RNA_pol_sf"/>
</dbReference>
<keyword evidence="7" id="KW-0378">Hydrolase</keyword>
<dbReference type="Gene3D" id="3.30.70.270">
    <property type="match status" value="2"/>
</dbReference>
<dbReference type="SUPFAM" id="SSF50630">
    <property type="entry name" value="Acid proteases"/>
    <property type="match status" value="1"/>
</dbReference>
<evidence type="ECO:0000256" key="10">
    <source>
        <dbReference type="SAM" id="MobiDB-lite"/>
    </source>
</evidence>
<keyword evidence="14" id="KW-1185">Reference proteome</keyword>
<dbReference type="InterPro" id="IPR036397">
    <property type="entry name" value="RNaseH_sf"/>
</dbReference>
<dbReference type="FunFam" id="3.10.10.10:FF:000007">
    <property type="entry name" value="Retrovirus-related Pol polyprotein from transposon 17.6-like Protein"/>
    <property type="match status" value="1"/>
</dbReference>
<dbReference type="Gene3D" id="1.10.340.70">
    <property type="match status" value="1"/>
</dbReference>
<dbReference type="InterPro" id="IPR043128">
    <property type="entry name" value="Rev_trsase/Diguanyl_cyclase"/>
</dbReference>
<dbReference type="GO" id="GO:0042575">
    <property type="term" value="C:DNA polymerase complex"/>
    <property type="evidence" value="ECO:0007669"/>
    <property type="project" value="UniProtKB-ARBA"/>
</dbReference>
<dbReference type="InterPro" id="IPR050951">
    <property type="entry name" value="Retrovirus_Pol_polyprotein"/>
</dbReference>
<dbReference type="Pfam" id="PF00078">
    <property type="entry name" value="RVT_1"/>
    <property type="match status" value="1"/>
</dbReference>
<dbReference type="InterPro" id="IPR001584">
    <property type="entry name" value="Integrase_cat-core"/>
</dbReference>
<keyword evidence="4" id="KW-0548">Nucleotidyltransferase</keyword>
<keyword evidence="5" id="KW-0540">Nuclease</keyword>
<keyword evidence="8" id="KW-0695">RNA-directed DNA polymerase</keyword>
<dbReference type="FunFam" id="3.10.20.370:FF:000001">
    <property type="entry name" value="Retrovirus-related Pol polyprotein from transposon 17.6-like protein"/>
    <property type="match status" value="1"/>
</dbReference>
<dbReference type="FunFam" id="3.30.420.10:FF:000032">
    <property type="entry name" value="Retrovirus-related Pol polyprotein from transposon 297-like Protein"/>
    <property type="match status" value="1"/>
</dbReference>
<dbReference type="Pfam" id="PF23055">
    <property type="entry name" value="DUF7041"/>
    <property type="match status" value="1"/>
</dbReference>
<gene>
    <name evidence="13" type="ORF">M513_12712</name>
</gene>
<dbReference type="Gene3D" id="2.40.70.10">
    <property type="entry name" value="Acid Proteases"/>
    <property type="match status" value="1"/>
</dbReference>
<evidence type="ECO:0000256" key="8">
    <source>
        <dbReference type="ARBA" id="ARBA00022918"/>
    </source>
</evidence>
<dbReference type="Pfam" id="PF17921">
    <property type="entry name" value="Integrase_H2C2"/>
    <property type="match status" value="1"/>
</dbReference>
<feature type="domain" description="Integrase catalytic" evidence="12">
    <location>
        <begin position="932"/>
        <end position="1116"/>
    </location>
</feature>
<dbReference type="GO" id="GO:0008233">
    <property type="term" value="F:peptidase activity"/>
    <property type="evidence" value="ECO:0007669"/>
    <property type="project" value="UniProtKB-KW"/>
</dbReference>
<dbReference type="FunFam" id="3.30.70.270:FF:000164">
    <property type="match status" value="1"/>
</dbReference>
<evidence type="ECO:0000256" key="2">
    <source>
        <dbReference type="ARBA" id="ARBA00022670"/>
    </source>
</evidence>
<evidence type="ECO:0000259" key="12">
    <source>
        <dbReference type="PROSITE" id="PS50994"/>
    </source>
</evidence>
<proteinExistence type="predicted"/>
<dbReference type="InterPro" id="IPR000477">
    <property type="entry name" value="RT_dom"/>
</dbReference>
<protein>
    <recommendedName>
        <fullName evidence="1">RNA-directed DNA polymerase</fullName>
        <ecNumber evidence="1">2.7.7.49</ecNumber>
    </recommendedName>
</protein>
<dbReference type="SUPFAM" id="SSF53098">
    <property type="entry name" value="Ribonuclease H-like"/>
    <property type="match status" value="1"/>
</dbReference>
<dbReference type="Gene3D" id="3.10.10.10">
    <property type="entry name" value="HIV Type 1 Reverse Transcriptase, subunit A, domain 1"/>
    <property type="match status" value="1"/>
</dbReference>
<evidence type="ECO:0000256" key="9">
    <source>
        <dbReference type="ARBA" id="ARBA00023268"/>
    </source>
</evidence>
<evidence type="ECO:0000313" key="14">
    <source>
        <dbReference type="Proteomes" id="UP000030764"/>
    </source>
</evidence>